<keyword evidence="7" id="KW-0342">GTP-binding</keyword>
<evidence type="ECO:0000313" key="14">
    <source>
        <dbReference type="Proteomes" id="UP000489600"/>
    </source>
</evidence>
<evidence type="ECO:0000313" key="13">
    <source>
        <dbReference type="EMBL" id="VVB12709.1"/>
    </source>
</evidence>
<evidence type="ECO:0000259" key="12">
    <source>
        <dbReference type="SMART" id="SM00785"/>
    </source>
</evidence>
<dbReference type="FunFam" id="3.40.50.300:FF:000105">
    <property type="entry name" value="BMS1 ribosome biogenesis factor"/>
    <property type="match status" value="1"/>
</dbReference>
<keyword evidence="4" id="KW-0547">Nucleotide-binding</keyword>
<dbReference type="Proteomes" id="UP000489600">
    <property type="component" value="Unassembled WGS sequence"/>
</dbReference>
<gene>
    <name evidence="13" type="ORF">ANE_LOCUS23153</name>
</gene>
<keyword evidence="3" id="KW-0597">Phosphoprotein</keyword>
<evidence type="ECO:0000256" key="3">
    <source>
        <dbReference type="ARBA" id="ARBA00022553"/>
    </source>
</evidence>
<keyword evidence="5" id="KW-0378">Hydrolase</keyword>
<dbReference type="SUPFAM" id="SSF52540">
    <property type="entry name" value="P-loop containing nucleoside triphosphate hydrolases"/>
    <property type="match status" value="1"/>
</dbReference>
<dbReference type="Pfam" id="PF08142">
    <property type="entry name" value="AARP2CN"/>
    <property type="match status" value="1"/>
</dbReference>
<evidence type="ECO:0000256" key="8">
    <source>
        <dbReference type="ARBA" id="ARBA00023242"/>
    </source>
</evidence>
<dbReference type="InterPro" id="IPR027417">
    <property type="entry name" value="P-loop_NTPase"/>
</dbReference>
<dbReference type="GO" id="GO:0000462">
    <property type="term" value="P:maturation of SSU-rRNA from tricistronic rRNA transcript (SSU-rRNA, 5.8S rRNA, LSU-rRNA)"/>
    <property type="evidence" value="ECO:0007669"/>
    <property type="project" value="TreeGrafter"/>
</dbReference>
<proteinExistence type="inferred from homology"/>
<comment type="caution">
    <text evidence="13">The sequence shown here is derived from an EMBL/GenBank/DDBJ whole genome shotgun (WGS) entry which is preliminary data.</text>
</comment>
<dbReference type="Pfam" id="PF00009">
    <property type="entry name" value="GTP_EFTU"/>
    <property type="match status" value="1"/>
</dbReference>
<evidence type="ECO:0000256" key="6">
    <source>
        <dbReference type="ARBA" id="ARBA00022840"/>
    </source>
</evidence>
<feature type="domain" description="AARP2CN" evidence="12">
    <location>
        <begin position="166"/>
        <end position="253"/>
    </location>
</feature>
<reference evidence="13" key="1">
    <citation type="submission" date="2019-07" db="EMBL/GenBank/DDBJ databases">
        <authorList>
            <person name="Dittberner H."/>
        </authorList>
    </citation>
    <scope>NUCLEOTIDE SEQUENCE [LARGE SCALE GENOMIC DNA]</scope>
</reference>
<dbReference type="InterPro" id="IPR000795">
    <property type="entry name" value="T_Tr_GTP-bd_dom"/>
</dbReference>
<evidence type="ECO:0000256" key="1">
    <source>
        <dbReference type="ARBA" id="ARBA00004604"/>
    </source>
</evidence>
<evidence type="ECO:0000256" key="7">
    <source>
        <dbReference type="ARBA" id="ARBA00023134"/>
    </source>
</evidence>
<comment type="subcellular location">
    <subcellularLocation>
        <location evidence="1">Nucleus</location>
        <location evidence="1">Nucleolus</location>
    </subcellularLocation>
</comment>
<dbReference type="InterPro" id="IPR012948">
    <property type="entry name" value="AARP2CN"/>
</dbReference>
<dbReference type="GO" id="GO:0003924">
    <property type="term" value="F:GTPase activity"/>
    <property type="evidence" value="ECO:0007669"/>
    <property type="project" value="InterPro"/>
</dbReference>
<dbReference type="EMBL" id="CABITT030000007">
    <property type="protein sequence ID" value="VVB12709.1"/>
    <property type="molecule type" value="Genomic_DNA"/>
</dbReference>
<dbReference type="GO" id="GO:0005654">
    <property type="term" value="C:nucleoplasm"/>
    <property type="evidence" value="ECO:0007669"/>
    <property type="project" value="UniProtKB-ARBA"/>
</dbReference>
<evidence type="ECO:0000256" key="11">
    <source>
        <dbReference type="SAM" id="MobiDB-lite"/>
    </source>
</evidence>
<dbReference type="Gene3D" id="3.40.50.300">
    <property type="entry name" value="P-loop containing nucleotide triphosphate hydrolases"/>
    <property type="match status" value="1"/>
</dbReference>
<dbReference type="SMART" id="SM00785">
    <property type="entry name" value="AARP2CN"/>
    <property type="match status" value="1"/>
</dbReference>
<dbReference type="GO" id="GO:0032040">
    <property type="term" value="C:small-subunit processome"/>
    <property type="evidence" value="ECO:0007669"/>
    <property type="project" value="UniProtKB-ARBA"/>
</dbReference>
<dbReference type="PANTHER" id="PTHR12858">
    <property type="entry name" value="RIBOSOME BIOGENESIS PROTEIN"/>
    <property type="match status" value="1"/>
</dbReference>
<dbReference type="GO" id="GO:0000479">
    <property type="term" value="P:endonucleolytic cleavage of tricistronic rRNA transcript (SSU-rRNA, 5.8S rRNA, LSU-rRNA)"/>
    <property type="evidence" value="ECO:0007669"/>
    <property type="project" value="TreeGrafter"/>
</dbReference>
<sequence length="262" mass="29372">MAAADDDLMSSHRSHRTQRSGPPGVGKSLVIKSLVKHVTHQTLPEVRGPITIVTGKDRRIQIVECPNDINGMIDLAKVADLALLVIDGSYGFEMETFEFLNIMQVHGFPKVIGVLTHLDKFKDPKNLRKTRQLLKHRFWNETHGSKLFYLSGLSETHGGKYYSSKETLNLTRFIKSVSKLPPLKWRATHPYLLADRFEDVTHPEKVELDKKCDRNIALYGYLRGCNLKQGMNVHIAGVGDYGLSGVTVLSDPCPLPSKNKKG</sequence>
<dbReference type="GO" id="GO:0030686">
    <property type="term" value="C:90S preribosome"/>
    <property type="evidence" value="ECO:0007669"/>
    <property type="project" value="TreeGrafter"/>
</dbReference>
<organism evidence="13 14">
    <name type="scientific">Arabis nemorensis</name>
    <dbReference type="NCBI Taxonomy" id="586526"/>
    <lineage>
        <taxon>Eukaryota</taxon>
        <taxon>Viridiplantae</taxon>
        <taxon>Streptophyta</taxon>
        <taxon>Embryophyta</taxon>
        <taxon>Tracheophyta</taxon>
        <taxon>Spermatophyta</taxon>
        <taxon>Magnoliopsida</taxon>
        <taxon>eudicotyledons</taxon>
        <taxon>Gunneridae</taxon>
        <taxon>Pentapetalae</taxon>
        <taxon>rosids</taxon>
        <taxon>malvids</taxon>
        <taxon>Brassicales</taxon>
        <taxon>Brassicaceae</taxon>
        <taxon>Arabideae</taxon>
        <taxon>Arabis</taxon>
    </lineage>
</organism>
<dbReference type="PANTHER" id="PTHR12858:SF2">
    <property type="entry name" value="RIBOSOME BIOGENESIS PROTEIN BMS1 HOMOLOG"/>
    <property type="match status" value="1"/>
</dbReference>
<comment type="similarity">
    <text evidence="10">Belongs to the TRAFAC class translation factor GTPase superfamily. Bms1-like GTPase family. BMS1 subfamily.</text>
</comment>
<dbReference type="OrthoDB" id="1735800at2759"/>
<keyword evidence="6" id="KW-0067">ATP-binding</keyword>
<feature type="region of interest" description="Disordered" evidence="11">
    <location>
        <begin position="1"/>
        <end position="26"/>
    </location>
</feature>
<dbReference type="GO" id="GO:0034511">
    <property type="term" value="F:U3 snoRNA binding"/>
    <property type="evidence" value="ECO:0007669"/>
    <property type="project" value="TreeGrafter"/>
</dbReference>
<comment type="catalytic activity">
    <reaction evidence="9">
        <text>GTP + H2O = GDP + phosphate + H(+)</text>
        <dbReference type="Rhea" id="RHEA:19669"/>
        <dbReference type="ChEBI" id="CHEBI:15377"/>
        <dbReference type="ChEBI" id="CHEBI:15378"/>
        <dbReference type="ChEBI" id="CHEBI:37565"/>
        <dbReference type="ChEBI" id="CHEBI:43474"/>
        <dbReference type="ChEBI" id="CHEBI:58189"/>
    </reaction>
    <physiologicalReaction direction="left-to-right" evidence="9">
        <dbReference type="Rhea" id="RHEA:19670"/>
    </physiologicalReaction>
</comment>
<evidence type="ECO:0000256" key="4">
    <source>
        <dbReference type="ARBA" id="ARBA00022741"/>
    </source>
</evidence>
<evidence type="ECO:0000256" key="5">
    <source>
        <dbReference type="ARBA" id="ARBA00022801"/>
    </source>
</evidence>
<protein>
    <recommendedName>
        <fullName evidence="12">AARP2CN domain-containing protein</fullName>
    </recommendedName>
</protein>
<name>A0A565CGE5_9BRAS</name>
<evidence type="ECO:0000256" key="10">
    <source>
        <dbReference type="ARBA" id="ARBA00061391"/>
    </source>
</evidence>
<evidence type="ECO:0000256" key="9">
    <source>
        <dbReference type="ARBA" id="ARBA00049117"/>
    </source>
</evidence>
<evidence type="ECO:0000256" key="2">
    <source>
        <dbReference type="ARBA" id="ARBA00022517"/>
    </source>
</evidence>
<keyword evidence="14" id="KW-1185">Reference proteome</keyword>
<dbReference type="InterPro" id="IPR039761">
    <property type="entry name" value="Bms1/Tsr1"/>
</dbReference>
<keyword evidence="2" id="KW-0690">Ribosome biogenesis</keyword>
<keyword evidence="8" id="KW-0539">Nucleus</keyword>
<dbReference type="GO" id="GO:0005524">
    <property type="term" value="F:ATP binding"/>
    <property type="evidence" value="ECO:0007669"/>
    <property type="project" value="UniProtKB-KW"/>
</dbReference>
<dbReference type="AlphaFoldDB" id="A0A565CGE5"/>
<dbReference type="GO" id="GO:0005525">
    <property type="term" value="F:GTP binding"/>
    <property type="evidence" value="ECO:0007669"/>
    <property type="project" value="UniProtKB-KW"/>
</dbReference>
<accession>A0A565CGE5</accession>